<dbReference type="EMBL" id="CM029042">
    <property type="protein sequence ID" value="KAG2615729.1"/>
    <property type="molecule type" value="Genomic_DNA"/>
</dbReference>
<gene>
    <name evidence="1" type="ORF">PVAP13_3NG040480</name>
</gene>
<name>A0A8T0U5Z8_PANVG</name>
<sequence>MFVMIKELLADNMVDFVGLQETIKKKYSNAFLRKIDPHKKYMWHWIPSDGKSGGILCGVNLEKFDVTNFSVGTFSLSVNVMCKKEKKKSSCWSQSMALLMMKIKRTSSLRFLSYVPGEIAP</sequence>
<accession>A0A8T0U5Z8</accession>
<evidence type="ECO:0000313" key="2">
    <source>
        <dbReference type="Proteomes" id="UP000823388"/>
    </source>
</evidence>
<reference evidence="1" key="1">
    <citation type="submission" date="2020-05" db="EMBL/GenBank/DDBJ databases">
        <title>WGS assembly of Panicum virgatum.</title>
        <authorList>
            <person name="Lovell J.T."/>
            <person name="Jenkins J."/>
            <person name="Shu S."/>
            <person name="Juenger T.E."/>
            <person name="Schmutz J."/>
        </authorList>
    </citation>
    <scope>NUCLEOTIDE SEQUENCE</scope>
    <source>
        <strain evidence="1">AP13</strain>
    </source>
</reference>
<dbReference type="InterPro" id="IPR036691">
    <property type="entry name" value="Endo/exonu/phosph_ase_sf"/>
</dbReference>
<comment type="caution">
    <text evidence="1">The sequence shown here is derived from an EMBL/GenBank/DDBJ whole genome shotgun (WGS) entry which is preliminary data.</text>
</comment>
<keyword evidence="2" id="KW-1185">Reference proteome</keyword>
<organism evidence="1 2">
    <name type="scientific">Panicum virgatum</name>
    <name type="common">Blackwell switchgrass</name>
    <dbReference type="NCBI Taxonomy" id="38727"/>
    <lineage>
        <taxon>Eukaryota</taxon>
        <taxon>Viridiplantae</taxon>
        <taxon>Streptophyta</taxon>
        <taxon>Embryophyta</taxon>
        <taxon>Tracheophyta</taxon>
        <taxon>Spermatophyta</taxon>
        <taxon>Magnoliopsida</taxon>
        <taxon>Liliopsida</taxon>
        <taxon>Poales</taxon>
        <taxon>Poaceae</taxon>
        <taxon>PACMAD clade</taxon>
        <taxon>Panicoideae</taxon>
        <taxon>Panicodae</taxon>
        <taxon>Paniceae</taxon>
        <taxon>Panicinae</taxon>
        <taxon>Panicum</taxon>
        <taxon>Panicum sect. Hiantes</taxon>
    </lineage>
</organism>
<proteinExistence type="predicted"/>
<dbReference type="SUPFAM" id="SSF56219">
    <property type="entry name" value="DNase I-like"/>
    <property type="match status" value="1"/>
</dbReference>
<protein>
    <submittedName>
        <fullName evidence="1">Uncharacterized protein</fullName>
    </submittedName>
</protein>
<evidence type="ECO:0000313" key="1">
    <source>
        <dbReference type="EMBL" id="KAG2615729.1"/>
    </source>
</evidence>
<dbReference type="Proteomes" id="UP000823388">
    <property type="component" value="Chromosome 3N"/>
</dbReference>
<dbReference type="AlphaFoldDB" id="A0A8T0U5Z8"/>